<keyword evidence="3" id="KW-1185">Reference proteome</keyword>
<dbReference type="SUPFAM" id="SSF52047">
    <property type="entry name" value="RNI-like"/>
    <property type="match status" value="1"/>
</dbReference>
<dbReference type="EMBL" id="PVQB02000349">
    <property type="protein sequence ID" value="KAF4338382.1"/>
    <property type="molecule type" value="Genomic_DNA"/>
</dbReference>
<sequence length="587" mass="66463">MECYIVKLPDEVLVDVAKRLPGKAIKAVRASCTKLNRIASSYLFPVLYISCHQLDLDVFRLVTSNPLLAGGVKELVIDDTTLSPRLADWDIYRAVASYPHLWPKRKKAYVWNSKFDEEGRVWSDEPDREFYALYKTVLRGHHENRRARADITALKQAIPLFKSLRSLVISNRTADDDMVGSGAQSEESSSPVVKMWKRLGESKRERPPFPPRCDWISPWNEPGYRAEVMELDWFNDQLDQAIEEIGWPTPAGDADMIVDWGPQSRVAEDTSGNSEAPMVSATRRRDYYNYLIEDGSLHRIVGGEARALFVALEVLENPSIRLTEFRVDASLEVLDETYQPGLPIFIFDSRESPFPERLSSSFSAASNLTKFHLVLSNDFDIGTGDHIGEVTMKEGQLAQAFASMPLLEDLLLEPHGMSIFTAIPSDIKFDRLRHLELSCGQIDPQKLVRFIEQHGATLKTLSIQSCCIDPSVFDTSWEEVLTEIRKLQDAEILKIYDGEVIGLYDDSSTPGCWKNSTLNTPRFLFRHWEFVCFSWWRQHHEYPWDISSDDGSGDDQGDGDDGDDEDVGSDEDAVSDEDGGSEDSENE</sequence>
<dbReference type="Gene3D" id="3.80.10.10">
    <property type="entry name" value="Ribonuclease Inhibitor"/>
    <property type="match status" value="1"/>
</dbReference>
<protein>
    <recommendedName>
        <fullName evidence="4">F-box domain-containing protein</fullName>
    </recommendedName>
</protein>
<accession>A0A9P5DUY3</accession>
<feature type="compositionally biased region" description="Acidic residues" evidence="1">
    <location>
        <begin position="547"/>
        <end position="587"/>
    </location>
</feature>
<dbReference type="InterPro" id="IPR032675">
    <property type="entry name" value="LRR_dom_sf"/>
</dbReference>
<gene>
    <name evidence="2" type="ORF">FBEOM_7735</name>
</gene>
<feature type="region of interest" description="Disordered" evidence="1">
    <location>
        <begin position="546"/>
        <end position="587"/>
    </location>
</feature>
<proteinExistence type="predicted"/>
<evidence type="ECO:0008006" key="4">
    <source>
        <dbReference type="Google" id="ProtNLM"/>
    </source>
</evidence>
<name>A0A9P5DUY3_9HYPO</name>
<evidence type="ECO:0000256" key="1">
    <source>
        <dbReference type="SAM" id="MobiDB-lite"/>
    </source>
</evidence>
<dbReference type="OrthoDB" id="5422579at2759"/>
<organism evidence="2 3">
    <name type="scientific">Fusarium beomiforme</name>
    <dbReference type="NCBI Taxonomy" id="44412"/>
    <lineage>
        <taxon>Eukaryota</taxon>
        <taxon>Fungi</taxon>
        <taxon>Dikarya</taxon>
        <taxon>Ascomycota</taxon>
        <taxon>Pezizomycotina</taxon>
        <taxon>Sordariomycetes</taxon>
        <taxon>Hypocreomycetidae</taxon>
        <taxon>Hypocreales</taxon>
        <taxon>Nectriaceae</taxon>
        <taxon>Fusarium</taxon>
        <taxon>Fusarium burgessii species complex</taxon>
    </lineage>
</organism>
<reference evidence="2" key="2">
    <citation type="submission" date="2020-02" db="EMBL/GenBank/DDBJ databases">
        <title>Identification and distribution of gene clusters putatively required for synthesis of sphingolipid metabolism inhibitors in phylogenetically diverse species of the filamentous fungus Fusarium.</title>
        <authorList>
            <person name="Kim H.-S."/>
            <person name="Busman M."/>
            <person name="Brown D.W."/>
            <person name="Divon H."/>
            <person name="Uhlig S."/>
            <person name="Proctor R.H."/>
        </authorList>
    </citation>
    <scope>NUCLEOTIDE SEQUENCE</scope>
    <source>
        <strain evidence="2">NRRL 25174</strain>
    </source>
</reference>
<evidence type="ECO:0000313" key="3">
    <source>
        <dbReference type="Proteomes" id="UP000730481"/>
    </source>
</evidence>
<reference evidence="2" key="1">
    <citation type="journal article" date="2017" name="Mycologia">
        <title>Fusarium algeriense, sp. nov., a novel toxigenic crown rot pathogen of durum wheat from Algeria is nested in the Fusarium burgessii species complex.</title>
        <authorList>
            <person name="Laraba I."/>
            <person name="Keddad A."/>
            <person name="Boureghda H."/>
            <person name="Abdallah N."/>
            <person name="Vaughan M.M."/>
            <person name="Proctor R.H."/>
            <person name="Busman M."/>
            <person name="O'Donnell K."/>
        </authorList>
    </citation>
    <scope>NUCLEOTIDE SEQUENCE</scope>
    <source>
        <strain evidence="2">NRRL 25174</strain>
    </source>
</reference>
<comment type="caution">
    <text evidence="2">The sequence shown here is derived from an EMBL/GenBank/DDBJ whole genome shotgun (WGS) entry which is preliminary data.</text>
</comment>
<dbReference type="AlphaFoldDB" id="A0A9P5DUY3"/>
<dbReference type="Proteomes" id="UP000730481">
    <property type="component" value="Unassembled WGS sequence"/>
</dbReference>
<evidence type="ECO:0000313" key="2">
    <source>
        <dbReference type="EMBL" id="KAF4338382.1"/>
    </source>
</evidence>